<gene>
    <name evidence="2" type="ORF">Vsou_12920</name>
</gene>
<evidence type="ECO:0000313" key="3">
    <source>
        <dbReference type="Proteomes" id="UP001060771"/>
    </source>
</evidence>
<keyword evidence="1" id="KW-0812">Transmembrane</keyword>
<name>A0ABM8BMK2_9CREN</name>
<reference evidence="3" key="1">
    <citation type="submission" date="2022-09" db="EMBL/GenBank/DDBJ databases">
        <title>Complete genome sequence of Vulcanisaeta souniana.</title>
        <authorList>
            <person name="Kato S."/>
            <person name="Itoh T."/>
            <person name="Ohkuma M."/>
        </authorList>
    </citation>
    <scope>NUCLEOTIDE SEQUENCE [LARGE SCALE GENOMIC DNA]</scope>
    <source>
        <strain evidence="3">JCM 11219</strain>
    </source>
</reference>
<dbReference type="Proteomes" id="UP001060771">
    <property type="component" value="Chromosome"/>
</dbReference>
<dbReference type="EMBL" id="AP026830">
    <property type="protein sequence ID" value="BDR92199.1"/>
    <property type="molecule type" value="Genomic_DNA"/>
</dbReference>
<feature type="transmembrane region" description="Helical" evidence="1">
    <location>
        <begin position="40"/>
        <end position="60"/>
    </location>
</feature>
<evidence type="ECO:0000313" key="2">
    <source>
        <dbReference type="EMBL" id="BDR92199.1"/>
    </source>
</evidence>
<keyword evidence="1" id="KW-0472">Membrane</keyword>
<protein>
    <submittedName>
        <fullName evidence="2">Uncharacterized protein</fullName>
    </submittedName>
</protein>
<keyword evidence="3" id="KW-1185">Reference proteome</keyword>
<feature type="transmembrane region" description="Helical" evidence="1">
    <location>
        <begin position="483"/>
        <end position="504"/>
    </location>
</feature>
<keyword evidence="1" id="KW-1133">Transmembrane helix</keyword>
<sequence>MLRLRVLIIVSTILITLVSLITYANLYLSPLPYIWSTNDIDYLASLSLCGNYAVLGYINMNNALGQFQRFLIINLKTGRAITIQSSLVANTSPPIPQMKVDCNNDFLNIIYTCVGWNNIFNSDVVGLCLTKVNASSGMVISHYFLSPVYGNKSVIKYMSLINGLVYGIINGSVYVFPQFITTFKVSEVNGLNQMGYTVINTTCGDLVRILIRENGTLGIAWDMPIYPCPIGIECSNGRCVPMVNVLNDYAVVIYEAYNNNTGTNYVRLILINDSNGAVIYGVNITGISSALSSEMVNNTLVYPCGASLCGVEVMNNGTKLKFVINGLSGAVFNADNYGLVLTQNYNGVSIVRISGNGSVIENMTIPINLRVEFLEYCSRLDLMSNGIALLTVYPCSVSYGVYGYKELLAVINVTKGSVIHQVIRMLKIPIVNTPSPASIFPAAVPVASNNEYLAYYFNNQLFFTNEAQLINDWWYYILFDNTYLVMALWVITLIIIIATIINIISR</sequence>
<feature type="transmembrane region" description="Helical" evidence="1">
    <location>
        <begin position="7"/>
        <end position="28"/>
    </location>
</feature>
<organism evidence="2 3">
    <name type="scientific">Vulcanisaeta souniana JCM 11219</name>
    <dbReference type="NCBI Taxonomy" id="1293586"/>
    <lineage>
        <taxon>Archaea</taxon>
        <taxon>Thermoproteota</taxon>
        <taxon>Thermoprotei</taxon>
        <taxon>Thermoproteales</taxon>
        <taxon>Thermoproteaceae</taxon>
        <taxon>Vulcanisaeta</taxon>
    </lineage>
</organism>
<evidence type="ECO:0000256" key="1">
    <source>
        <dbReference type="SAM" id="Phobius"/>
    </source>
</evidence>
<proteinExistence type="predicted"/>
<accession>A0ABM8BMK2</accession>
<dbReference type="RefSeq" id="WP_188602177.1">
    <property type="nucleotide sequence ID" value="NZ_BMNM01000001.1"/>
</dbReference>